<dbReference type="OrthoDB" id="51164at2"/>
<evidence type="ECO:0000313" key="3">
    <source>
        <dbReference type="Proteomes" id="UP000264702"/>
    </source>
</evidence>
<feature type="region of interest" description="Disordered" evidence="1">
    <location>
        <begin position="186"/>
        <end position="228"/>
    </location>
</feature>
<comment type="caution">
    <text evidence="2">The sequence shown here is derived from an EMBL/GenBank/DDBJ whole genome shotgun (WGS) entry which is preliminary data.</text>
</comment>
<name>A0A372IJ24_9BACT</name>
<dbReference type="RefSeq" id="WP_117303220.1">
    <property type="nucleotide sequence ID" value="NZ_QVQT02000008.1"/>
</dbReference>
<keyword evidence="3" id="KW-1185">Reference proteome</keyword>
<gene>
    <name evidence="2" type="ORF">D0Y96_19055</name>
</gene>
<dbReference type="Proteomes" id="UP000264702">
    <property type="component" value="Unassembled WGS sequence"/>
</dbReference>
<dbReference type="EMBL" id="QVQT01000008">
    <property type="protein sequence ID" value="RFU14914.1"/>
    <property type="molecule type" value="Genomic_DNA"/>
</dbReference>
<accession>A0A372IJ24</accession>
<reference evidence="2 3" key="1">
    <citation type="submission" date="2018-08" db="EMBL/GenBank/DDBJ databases">
        <title>Acidipila sp. 4G-K13, an acidobacterium isolated from forest soil.</title>
        <authorList>
            <person name="Gao Z.-H."/>
            <person name="Qiu L.-H."/>
        </authorList>
    </citation>
    <scope>NUCLEOTIDE SEQUENCE [LARGE SCALE GENOMIC DNA]</scope>
    <source>
        <strain evidence="2 3">4G-K13</strain>
    </source>
</reference>
<feature type="compositionally biased region" description="Low complexity" evidence="1">
    <location>
        <begin position="213"/>
        <end position="222"/>
    </location>
</feature>
<organism evidence="2 3">
    <name type="scientific">Paracidobacterium acidisoli</name>
    <dbReference type="NCBI Taxonomy" id="2303751"/>
    <lineage>
        <taxon>Bacteria</taxon>
        <taxon>Pseudomonadati</taxon>
        <taxon>Acidobacteriota</taxon>
        <taxon>Terriglobia</taxon>
        <taxon>Terriglobales</taxon>
        <taxon>Acidobacteriaceae</taxon>
        <taxon>Paracidobacterium</taxon>
    </lineage>
</organism>
<dbReference type="AlphaFoldDB" id="A0A372IJ24"/>
<evidence type="ECO:0000256" key="1">
    <source>
        <dbReference type="SAM" id="MobiDB-lite"/>
    </source>
</evidence>
<evidence type="ECO:0000313" key="2">
    <source>
        <dbReference type="EMBL" id="RFU14914.1"/>
    </source>
</evidence>
<feature type="compositionally biased region" description="Low complexity" evidence="1">
    <location>
        <begin position="186"/>
        <end position="206"/>
    </location>
</feature>
<sequence length="548" mass="57035">MLLLLCIAAWAVWWSIHRTAAQHHPRYAQEIQSTEGASAFELPGVFTLDYLDKGETVEIGILTQADPVLYVDVNQNGLADTGDRSYAADGESPCVRGAGAGEEYAPCNNVPTHAVVHSRQSGNMHRVTWIIPKAELLSTGNGADIAIEIFHPLSQRGEIYPDKRLFQHVFHLAFIGWPAFVPSAEAMPSRAPASPAAPASVPSAGKPLPPAPSSAAAGGQKPPSIPPLIDTFEAASQNIPFGSGVKLDWSVSHAESVDIEPGVGMVPSAGEQTITPTQTTLYTLTAKGAGGASSRQLTISVQPAQAPQVESFLSDAGTVAAGGTVRLSWSVTGDVTKITLTPGFDGLPPKGERTVTVGQTTDYVLAADGPGGHVTAKLTVRAEIAAPAIILQANPNNLHPGDATTLQWSVTGADRIALYPAVGAVAATGSIVLRPIRDIRYTLTAQGPGGTSVADVTVFVTHPAGASSGQIVWSGVVHGSQLVSIDGNHADVGQLQGALPGLPCIVQPADEKNVSIASTPGPRNNYTRLVLRVKGKGFTKVVLNWSLQ</sequence>
<proteinExistence type="predicted"/>
<protein>
    <submittedName>
        <fullName evidence="2">Uncharacterized protein</fullName>
    </submittedName>
</protein>